<dbReference type="InterPro" id="IPR027417">
    <property type="entry name" value="P-loop_NTPase"/>
</dbReference>
<reference evidence="1 2" key="1">
    <citation type="journal article" date="2010" name="Appl. Environ. Microbiol.">
        <title>Targeted chromosomal knockouts in Mycoplasma pneumoniae.</title>
        <authorList>
            <person name="Krishnakumar R."/>
            <person name="Assad-Garcia N."/>
            <person name="Benders G.A."/>
            <person name="Phan Q."/>
            <person name="Montague M.G."/>
            <person name="Glass J.I."/>
        </authorList>
    </citation>
    <scope>NUCLEOTIDE SEQUENCE [LARGE SCALE GENOMIC DNA]</scope>
    <source>
        <strain evidence="2">ATCC 15531 / DSM 22911 / NBRC 14401 / NCTC 10119 / FH</strain>
    </source>
</reference>
<dbReference type="AlphaFoldDB" id="A0A0H3DLU5"/>
<dbReference type="PaxDb" id="722438-MPNE_0602"/>
<dbReference type="EMBL" id="CP002077">
    <property type="protein sequence ID" value="ADK87276.1"/>
    <property type="molecule type" value="Genomic_DNA"/>
</dbReference>
<dbReference type="Gene3D" id="3.40.50.300">
    <property type="entry name" value="P-loop containing nucleotide triphosphate hydrolases"/>
    <property type="match status" value="1"/>
</dbReference>
<gene>
    <name evidence="1" type="ordered locus">MPNE_0602</name>
</gene>
<dbReference type="PATRIC" id="fig|722438.3.peg.580"/>
<dbReference type="KEGG" id="mpj:MPNE_0602"/>
<dbReference type="RefSeq" id="WP_014575015.1">
    <property type="nucleotide sequence ID" value="NZ_CP010546.1"/>
</dbReference>
<dbReference type="GeneID" id="66608810"/>
<evidence type="ECO:0000313" key="2">
    <source>
        <dbReference type="Proteomes" id="UP000007756"/>
    </source>
</evidence>
<protein>
    <submittedName>
        <fullName evidence="1">Uncharacterized protein</fullName>
    </submittedName>
</protein>
<organism evidence="1 2">
    <name type="scientific">Mycoplasmoides pneumoniae (strain ATCC 15531 / DSM 23978 / CIP 103766 / NBRC 14401 / NCTC 10119 / FH)</name>
    <name type="common">Mycoplasma pneumoniae</name>
    <dbReference type="NCBI Taxonomy" id="722438"/>
    <lineage>
        <taxon>Bacteria</taxon>
        <taxon>Bacillati</taxon>
        <taxon>Mycoplasmatota</taxon>
        <taxon>Mycoplasmoidales</taxon>
        <taxon>Mycoplasmoidaceae</taxon>
        <taxon>Mycoplasmoides</taxon>
    </lineage>
</organism>
<dbReference type="STRING" id="722438.F539_02900"/>
<accession>A0A0H3DLU5</accession>
<dbReference type="eggNOG" id="COG0433">
    <property type="taxonomic scope" value="Bacteria"/>
</dbReference>
<dbReference type="Proteomes" id="UP000007756">
    <property type="component" value="Chromosome"/>
</dbReference>
<proteinExistence type="predicted"/>
<evidence type="ECO:0000313" key="1">
    <source>
        <dbReference type="EMBL" id="ADK87276.1"/>
    </source>
</evidence>
<dbReference type="HOGENOM" id="CLU_2047112_0_0_14"/>
<name>A0A0H3DLU5_MYCPB</name>
<dbReference type="SUPFAM" id="SSF52540">
    <property type="entry name" value="P-loop containing nucleoside triphosphate hydrolases"/>
    <property type="match status" value="1"/>
</dbReference>
<sequence>MEQDINNQTGKKIFLNEECFLELEKLPQHVSVLGVSGFGKSNILLHFLKYAIDNDHPLIFVNGKGDKELITQFEHYQTSAKQLSPEDGFDTVKLVALKNTSAKIWSLDDRIATIKYNPFK</sequence>